<name>A0AA36FGX7_OCTVU</name>
<sequence length="68" mass="7997">MFLENHDSYGCYHQNDMDDEEVDGVLPLIMDSGDEDEENPYDVIIHPDHYEAAFNAEDDEKLYFIGFY</sequence>
<keyword evidence="2" id="KW-1185">Reference proteome</keyword>
<dbReference type="Proteomes" id="UP001162480">
    <property type="component" value="Chromosome 15"/>
</dbReference>
<dbReference type="EMBL" id="OX597828">
    <property type="protein sequence ID" value="CAI9734003.1"/>
    <property type="molecule type" value="Genomic_DNA"/>
</dbReference>
<gene>
    <name evidence="1" type="ORF">OCTVUL_1B028573</name>
</gene>
<dbReference type="AlphaFoldDB" id="A0AA36FGX7"/>
<evidence type="ECO:0000313" key="2">
    <source>
        <dbReference type="Proteomes" id="UP001162480"/>
    </source>
</evidence>
<reference evidence="1" key="1">
    <citation type="submission" date="2023-08" db="EMBL/GenBank/DDBJ databases">
        <authorList>
            <person name="Alioto T."/>
            <person name="Alioto T."/>
            <person name="Gomez Garrido J."/>
        </authorList>
    </citation>
    <scope>NUCLEOTIDE SEQUENCE</scope>
</reference>
<protein>
    <submittedName>
        <fullName evidence="1">Uncharacterized protein</fullName>
    </submittedName>
</protein>
<proteinExistence type="predicted"/>
<organism evidence="1 2">
    <name type="scientific">Octopus vulgaris</name>
    <name type="common">Common octopus</name>
    <dbReference type="NCBI Taxonomy" id="6645"/>
    <lineage>
        <taxon>Eukaryota</taxon>
        <taxon>Metazoa</taxon>
        <taxon>Spiralia</taxon>
        <taxon>Lophotrochozoa</taxon>
        <taxon>Mollusca</taxon>
        <taxon>Cephalopoda</taxon>
        <taxon>Coleoidea</taxon>
        <taxon>Octopodiformes</taxon>
        <taxon>Octopoda</taxon>
        <taxon>Incirrata</taxon>
        <taxon>Octopodidae</taxon>
        <taxon>Octopus</taxon>
    </lineage>
</organism>
<evidence type="ECO:0000313" key="1">
    <source>
        <dbReference type="EMBL" id="CAI9734003.1"/>
    </source>
</evidence>
<accession>A0AA36FGX7</accession>